<dbReference type="RefSeq" id="WP_231988255.1">
    <property type="nucleotide sequence ID" value="NZ_LT629710.1"/>
</dbReference>
<evidence type="ECO:0000313" key="3">
    <source>
        <dbReference type="Proteomes" id="UP000198741"/>
    </source>
</evidence>
<dbReference type="AlphaFoldDB" id="A0A1H0T388"/>
<reference evidence="2 3" key="1">
    <citation type="submission" date="2016-10" db="EMBL/GenBank/DDBJ databases">
        <authorList>
            <person name="de Groot N.N."/>
        </authorList>
    </citation>
    <scope>NUCLEOTIDE SEQUENCE [LARGE SCALE GENOMIC DNA]</scope>
    <source>
        <strain evidence="3">P4-7,KCTC 19426,CECT 7604</strain>
    </source>
</reference>
<protein>
    <submittedName>
        <fullName evidence="2">Uncharacterized protein</fullName>
    </submittedName>
</protein>
<dbReference type="EMBL" id="LT629710">
    <property type="protein sequence ID" value="SDP48404.1"/>
    <property type="molecule type" value="Genomic_DNA"/>
</dbReference>
<gene>
    <name evidence="2" type="ORF">SAMN04515671_4440</name>
</gene>
<organism evidence="2 3">
    <name type="scientific">Nakamurella panacisegetis</name>
    <dbReference type="NCBI Taxonomy" id="1090615"/>
    <lineage>
        <taxon>Bacteria</taxon>
        <taxon>Bacillati</taxon>
        <taxon>Actinomycetota</taxon>
        <taxon>Actinomycetes</taxon>
        <taxon>Nakamurellales</taxon>
        <taxon>Nakamurellaceae</taxon>
        <taxon>Nakamurella</taxon>
    </lineage>
</organism>
<proteinExistence type="predicted"/>
<evidence type="ECO:0000256" key="1">
    <source>
        <dbReference type="SAM" id="MobiDB-lite"/>
    </source>
</evidence>
<feature type="region of interest" description="Disordered" evidence="1">
    <location>
        <begin position="1"/>
        <end position="22"/>
    </location>
</feature>
<evidence type="ECO:0000313" key="2">
    <source>
        <dbReference type="EMBL" id="SDP48404.1"/>
    </source>
</evidence>
<accession>A0A1H0T388</accession>
<name>A0A1H0T388_9ACTN</name>
<dbReference type="Proteomes" id="UP000198741">
    <property type="component" value="Chromosome I"/>
</dbReference>
<dbReference type="STRING" id="1090615.SAMN04515671_4440"/>
<sequence>MSWLSRMRPGQGSRSESPRAQRRAVVDGLVDWVAVRRGVEVFVEPKTPMTPVTMVLVAHDGEFTRKQVASPEAAKSFARQHRLPIYDATIVGYPQRMRDYSRRQKILQERARRDELGDR</sequence>
<keyword evidence="3" id="KW-1185">Reference proteome</keyword>